<dbReference type="PANTHER" id="PTHR30383:SF19">
    <property type="entry name" value="FIBRONECTIN TYPE-III DOMAIN-CONTAINING PROTEIN"/>
    <property type="match status" value="1"/>
</dbReference>
<feature type="signal peptide" evidence="2">
    <location>
        <begin position="1"/>
        <end position="22"/>
    </location>
</feature>
<dbReference type="InterPro" id="IPR051532">
    <property type="entry name" value="Ester_Hydrolysis_Enzymes"/>
</dbReference>
<feature type="chain" id="PRO_5040290241" evidence="2">
    <location>
        <begin position="23"/>
        <end position="626"/>
    </location>
</feature>
<keyword evidence="1" id="KW-0812">Transmembrane</keyword>
<organism evidence="4 5">
    <name type="scientific">Septoria linicola</name>
    <dbReference type="NCBI Taxonomy" id="215465"/>
    <lineage>
        <taxon>Eukaryota</taxon>
        <taxon>Fungi</taxon>
        <taxon>Dikarya</taxon>
        <taxon>Ascomycota</taxon>
        <taxon>Pezizomycotina</taxon>
        <taxon>Dothideomycetes</taxon>
        <taxon>Dothideomycetidae</taxon>
        <taxon>Mycosphaerellales</taxon>
        <taxon>Mycosphaerellaceae</taxon>
        <taxon>Septoria</taxon>
    </lineage>
</organism>
<dbReference type="AlphaFoldDB" id="A0A9Q9ATU4"/>
<dbReference type="InterPro" id="IPR036116">
    <property type="entry name" value="FN3_sf"/>
</dbReference>
<feature type="domain" description="Fibronectin type-III" evidence="3">
    <location>
        <begin position="299"/>
        <end position="391"/>
    </location>
</feature>
<evidence type="ECO:0000256" key="1">
    <source>
        <dbReference type="SAM" id="Phobius"/>
    </source>
</evidence>
<sequence>MWISNFLALATAIAIASGSAYSEILPPGAAGRDFSNAEPLKLMFVGDSITHGHEADFTWRYRMWEWLRDSGTSFKFVGPYTGTCAPAPDGPPQPPRLLEDPVLGYDSVDTFPRIDWGYAKDASKDFDPHHFATSGDRADRVKNHIEDRVREYQPDMILMLLGFNDLSWGGARPEELIVSQKALIDGARKVNPSIKFNVGNVVHEAYSDSDLEGRTTMYNELLKSTYESWSTPGSPVHHVEVAGVYTCGPDRNCTSTADGLHPNELGAYQIAHAFSKTLIEHFSVGQEPIPIPSTWTERPVVPPTNVRASSSPMGIKLTWDRPLGITDFHVRRRTSDEEWIMNYKVQANRTETILPRAGIQYEYQVRSCLGRRCGDWTESVSAVSDRSTSPPPENVLITPTDLGFHVTWSPPKDAERWNIKQYDISFYNRNTTVAVQAGTRKLFATLEGLPSGQFSIVGNVMDVGVAVWTSPAGRSFYTAAKPVMPGAVHTPSAPTELESQMANGTAVYMKWKPSEHAAGYLTYVDGRTDGVVTNATEQFLTVNKAVENSAQLDMCISAINGENESEQVCLSGKTRSRPTPHRERYTAFFTDFVAVSFLAAVLVFALRYRKHIKDGFRGVYTRVPSA</sequence>
<protein>
    <submittedName>
        <fullName evidence="4">Fibronectin type III, immunoglobulin-like, SGNH hydrolase-type esterase</fullName>
    </submittedName>
</protein>
<dbReference type="CDD" id="cd01833">
    <property type="entry name" value="XynB_like"/>
    <property type="match status" value="1"/>
</dbReference>
<name>A0A9Q9ATU4_9PEZI</name>
<reference evidence="4" key="1">
    <citation type="submission" date="2022-06" db="EMBL/GenBank/DDBJ databases">
        <title>Complete genome sequences of two strains of the flax pathogen Septoria linicola.</title>
        <authorList>
            <person name="Lapalu N."/>
            <person name="Simon A."/>
            <person name="Demenou B."/>
            <person name="Paumier D."/>
            <person name="Guillot M.-P."/>
            <person name="Gout L."/>
            <person name="Valade R."/>
        </authorList>
    </citation>
    <scope>NUCLEOTIDE SEQUENCE</scope>
    <source>
        <strain evidence="4">SE15195</strain>
    </source>
</reference>
<dbReference type="CDD" id="cd00063">
    <property type="entry name" value="FN3"/>
    <property type="match status" value="1"/>
</dbReference>
<dbReference type="PANTHER" id="PTHR30383">
    <property type="entry name" value="THIOESTERASE 1/PROTEASE 1/LYSOPHOSPHOLIPASE L1"/>
    <property type="match status" value="1"/>
</dbReference>
<dbReference type="PROSITE" id="PS50853">
    <property type="entry name" value="FN3"/>
    <property type="match status" value="1"/>
</dbReference>
<dbReference type="InterPro" id="IPR036514">
    <property type="entry name" value="SGNH_hydro_sf"/>
</dbReference>
<keyword evidence="5" id="KW-1185">Reference proteome</keyword>
<keyword evidence="1" id="KW-1133">Transmembrane helix</keyword>
<dbReference type="SUPFAM" id="SSF52266">
    <property type="entry name" value="SGNH hydrolase"/>
    <property type="match status" value="1"/>
</dbReference>
<evidence type="ECO:0000259" key="3">
    <source>
        <dbReference type="PROSITE" id="PS50853"/>
    </source>
</evidence>
<dbReference type="SUPFAM" id="SSF49265">
    <property type="entry name" value="Fibronectin type III"/>
    <property type="match status" value="2"/>
</dbReference>
<dbReference type="SMART" id="SM00060">
    <property type="entry name" value="FN3"/>
    <property type="match status" value="3"/>
</dbReference>
<dbReference type="Proteomes" id="UP001056384">
    <property type="component" value="Chromosome 5"/>
</dbReference>
<dbReference type="Pfam" id="PF13472">
    <property type="entry name" value="Lipase_GDSL_2"/>
    <property type="match status" value="1"/>
</dbReference>
<evidence type="ECO:0000313" key="5">
    <source>
        <dbReference type="Proteomes" id="UP001056384"/>
    </source>
</evidence>
<dbReference type="InterPro" id="IPR003961">
    <property type="entry name" value="FN3_dom"/>
</dbReference>
<gene>
    <name evidence="4" type="ORF">Slin15195_G063970</name>
</gene>
<keyword evidence="1" id="KW-0472">Membrane</keyword>
<dbReference type="InterPro" id="IPR013783">
    <property type="entry name" value="Ig-like_fold"/>
</dbReference>
<keyword evidence="4" id="KW-0378">Hydrolase</keyword>
<keyword evidence="2" id="KW-0732">Signal</keyword>
<dbReference type="Gene3D" id="3.40.50.1110">
    <property type="entry name" value="SGNH hydrolase"/>
    <property type="match status" value="1"/>
</dbReference>
<evidence type="ECO:0000313" key="4">
    <source>
        <dbReference type="EMBL" id="USW53078.1"/>
    </source>
</evidence>
<proteinExistence type="predicted"/>
<dbReference type="InterPro" id="IPR013830">
    <property type="entry name" value="SGNH_hydro"/>
</dbReference>
<dbReference type="EMBL" id="CP099422">
    <property type="protein sequence ID" value="USW53078.1"/>
    <property type="molecule type" value="Genomic_DNA"/>
</dbReference>
<dbReference type="OrthoDB" id="2119228at2759"/>
<dbReference type="Gene3D" id="2.60.40.10">
    <property type="entry name" value="Immunoglobulins"/>
    <property type="match status" value="2"/>
</dbReference>
<evidence type="ECO:0000256" key="2">
    <source>
        <dbReference type="SAM" id="SignalP"/>
    </source>
</evidence>
<feature type="transmembrane region" description="Helical" evidence="1">
    <location>
        <begin position="585"/>
        <end position="606"/>
    </location>
</feature>
<accession>A0A9Q9ATU4</accession>
<dbReference type="GO" id="GO:0004622">
    <property type="term" value="F:phosphatidylcholine lysophospholipase activity"/>
    <property type="evidence" value="ECO:0007669"/>
    <property type="project" value="TreeGrafter"/>
</dbReference>